<keyword evidence="1" id="KW-0285">Flavoprotein</keyword>
<proteinExistence type="predicted"/>
<dbReference type="PANTHER" id="PTHR32332:SF20">
    <property type="entry name" value="2-NITROPROPANE DIOXYGENASE-LIKE PROTEIN"/>
    <property type="match status" value="1"/>
</dbReference>
<accession>A0A7G9RLF9</accession>
<evidence type="ECO:0000256" key="3">
    <source>
        <dbReference type="ARBA" id="ARBA00023002"/>
    </source>
</evidence>
<dbReference type="SUPFAM" id="SSF51412">
    <property type="entry name" value="Inosine monophosphate dehydrogenase (IMPDH)"/>
    <property type="match status" value="1"/>
</dbReference>
<keyword evidence="2" id="KW-0288">FMN</keyword>
<gene>
    <name evidence="5" type="ORF">H9K76_18090</name>
</gene>
<dbReference type="InterPro" id="IPR009078">
    <property type="entry name" value="Ferritin-like_SF"/>
</dbReference>
<dbReference type="SUPFAM" id="SSF47240">
    <property type="entry name" value="Ferritin-like"/>
    <property type="match status" value="1"/>
</dbReference>
<evidence type="ECO:0000313" key="6">
    <source>
        <dbReference type="Proteomes" id="UP000515811"/>
    </source>
</evidence>
<dbReference type="KEGG" id="drg:H9K76_18090"/>
<evidence type="ECO:0000313" key="5">
    <source>
        <dbReference type="EMBL" id="QNN56434.1"/>
    </source>
</evidence>
<keyword evidence="6" id="KW-1185">Reference proteome</keyword>
<dbReference type="InterPro" id="IPR046273">
    <property type="entry name" value="DUF6306"/>
</dbReference>
<evidence type="ECO:0000259" key="4">
    <source>
        <dbReference type="Pfam" id="PF19825"/>
    </source>
</evidence>
<dbReference type="GO" id="GO:0018580">
    <property type="term" value="F:nitronate monooxygenase activity"/>
    <property type="evidence" value="ECO:0007669"/>
    <property type="project" value="InterPro"/>
</dbReference>
<keyword evidence="3" id="KW-0560">Oxidoreductase</keyword>
<dbReference type="Pfam" id="PF03060">
    <property type="entry name" value="NMO"/>
    <property type="match status" value="2"/>
</dbReference>
<evidence type="ECO:0000256" key="2">
    <source>
        <dbReference type="ARBA" id="ARBA00022643"/>
    </source>
</evidence>
<dbReference type="InterPro" id="IPR013785">
    <property type="entry name" value="Aldolase_TIM"/>
</dbReference>
<dbReference type="RefSeq" id="WP_187596700.1">
    <property type="nucleotide sequence ID" value="NZ_CP060714.1"/>
</dbReference>
<dbReference type="CDD" id="cd04730">
    <property type="entry name" value="NPD_like"/>
    <property type="match status" value="1"/>
</dbReference>
<dbReference type="Proteomes" id="UP000515811">
    <property type="component" value="Chromosome"/>
</dbReference>
<evidence type="ECO:0000256" key="1">
    <source>
        <dbReference type="ARBA" id="ARBA00022630"/>
    </source>
</evidence>
<dbReference type="PANTHER" id="PTHR32332">
    <property type="entry name" value="2-NITROPROPANE DIOXYGENASE"/>
    <property type="match status" value="1"/>
</dbReference>
<dbReference type="EMBL" id="CP060714">
    <property type="protein sequence ID" value="QNN56434.1"/>
    <property type="molecule type" value="Genomic_DNA"/>
</dbReference>
<sequence length="499" mass="54168">MIQSADDASDMASTFPHTPLCDLLGCEHPLILAGMGGVARSELVAAVTLAGGFGFLGMVREPLALIEAEVRKVRERVGGRRWGVNLIPAGTEPGLLQQQLQLCIDLEVPVVGLFWDVRRDVIARLRDAGATVVHQVGSMAQALEAQEAGAHALIVQGVEAGGHVYGRQPLGKILADVLAVVDIPVAAAGGIATGEAVARWLSQGAQAAMLGTALLATRESFAHAYHKQRIVEARAQDTVLTEDFHVNWPSHAAVRVLRNSVTQGEHGDPHTQGARKVIGEEEGRPIHLFSTDSPLRSMTGDFEAMALYAGLGVEHIDSIPTAAERIGDLMRQARAEWRRLHAPRVEMSSPVCYAPEFERARNAELIARLNELLEAERAGVRVTVQTLADIPAQDAATRALVESVHHDEVEWCVMLLHAIRDLDGKSSTRTGEFFEKAMAIADVRERLAFLNRGQGWVAKKLRELLPMADDPVLASNLTRMLDSHVENLDRVNAWMASRA</sequence>
<protein>
    <submittedName>
        <fullName evidence="5">Nitronate monooxygenase</fullName>
    </submittedName>
</protein>
<dbReference type="InterPro" id="IPR004136">
    <property type="entry name" value="NMO"/>
</dbReference>
<organism evidence="5 6">
    <name type="scientific">Diaphorobacter ruginosibacter</name>
    <dbReference type="NCBI Taxonomy" id="1715720"/>
    <lineage>
        <taxon>Bacteria</taxon>
        <taxon>Pseudomonadati</taxon>
        <taxon>Pseudomonadota</taxon>
        <taxon>Betaproteobacteria</taxon>
        <taxon>Burkholderiales</taxon>
        <taxon>Comamonadaceae</taxon>
        <taxon>Diaphorobacter</taxon>
    </lineage>
</organism>
<keyword evidence="5" id="KW-0503">Monooxygenase</keyword>
<name>A0A7G9RLF9_9BURK</name>
<dbReference type="Gene3D" id="3.20.20.70">
    <property type="entry name" value="Aldolase class I"/>
    <property type="match status" value="1"/>
</dbReference>
<feature type="domain" description="DUF6306" evidence="4">
    <location>
        <begin position="364"/>
        <end position="491"/>
    </location>
</feature>
<dbReference type="AlphaFoldDB" id="A0A7G9RLF9"/>
<reference evidence="5 6" key="1">
    <citation type="submission" date="2020-08" db="EMBL/GenBank/DDBJ databases">
        <title>Genome sequence of Diaphorobacter ruginosibacter DSM 27467T.</title>
        <authorList>
            <person name="Hyun D.-W."/>
            <person name="Bae J.-W."/>
        </authorList>
    </citation>
    <scope>NUCLEOTIDE SEQUENCE [LARGE SCALE GENOMIC DNA]</scope>
    <source>
        <strain evidence="5 6">DSM 27467</strain>
    </source>
</reference>
<dbReference type="Pfam" id="PF19825">
    <property type="entry name" value="DUF6306"/>
    <property type="match status" value="1"/>
</dbReference>